<feature type="domain" description="DUF6536" evidence="3">
    <location>
        <begin position="89"/>
        <end position="245"/>
    </location>
</feature>
<gene>
    <name evidence="4" type="ORF">N7494_012907</name>
</gene>
<keyword evidence="2" id="KW-0472">Membrane</keyword>
<proteinExistence type="predicted"/>
<dbReference type="PANTHER" id="PTHR35395:SF1">
    <property type="entry name" value="DUF6536 DOMAIN-CONTAINING PROTEIN"/>
    <property type="match status" value="1"/>
</dbReference>
<dbReference type="EMBL" id="JAQIZZ010000008">
    <property type="protein sequence ID" value="KAJ5526257.1"/>
    <property type="molecule type" value="Genomic_DNA"/>
</dbReference>
<feature type="transmembrane region" description="Helical" evidence="2">
    <location>
        <begin position="614"/>
        <end position="636"/>
    </location>
</feature>
<evidence type="ECO:0000259" key="3">
    <source>
        <dbReference type="Pfam" id="PF20163"/>
    </source>
</evidence>
<keyword evidence="2" id="KW-1133">Transmembrane helix</keyword>
<feature type="transmembrane region" description="Helical" evidence="2">
    <location>
        <begin position="548"/>
        <end position="568"/>
    </location>
</feature>
<organism evidence="4 5">
    <name type="scientific">Penicillium frequentans</name>
    <dbReference type="NCBI Taxonomy" id="3151616"/>
    <lineage>
        <taxon>Eukaryota</taxon>
        <taxon>Fungi</taxon>
        <taxon>Dikarya</taxon>
        <taxon>Ascomycota</taxon>
        <taxon>Pezizomycotina</taxon>
        <taxon>Eurotiomycetes</taxon>
        <taxon>Eurotiomycetidae</taxon>
        <taxon>Eurotiales</taxon>
        <taxon>Aspergillaceae</taxon>
        <taxon>Penicillium</taxon>
    </lineage>
</organism>
<accession>A0AAD6CMG3</accession>
<dbReference type="InterPro" id="IPR046623">
    <property type="entry name" value="DUF6536"/>
</dbReference>
<evidence type="ECO:0000256" key="2">
    <source>
        <dbReference type="SAM" id="Phobius"/>
    </source>
</evidence>
<evidence type="ECO:0000313" key="5">
    <source>
        <dbReference type="Proteomes" id="UP001220324"/>
    </source>
</evidence>
<feature type="transmembrane region" description="Helical" evidence="2">
    <location>
        <begin position="206"/>
        <end position="223"/>
    </location>
</feature>
<dbReference type="AlphaFoldDB" id="A0AAD6CMG3"/>
<feature type="region of interest" description="Disordered" evidence="1">
    <location>
        <begin position="58"/>
        <end position="82"/>
    </location>
</feature>
<dbReference type="PANTHER" id="PTHR35395">
    <property type="entry name" value="DUF6536 DOMAIN-CONTAINING PROTEIN"/>
    <property type="match status" value="1"/>
</dbReference>
<comment type="caution">
    <text evidence="4">The sequence shown here is derived from an EMBL/GenBank/DDBJ whole genome shotgun (WGS) entry which is preliminary data.</text>
</comment>
<keyword evidence="2" id="KW-0812">Transmembrane</keyword>
<keyword evidence="5" id="KW-1185">Reference proteome</keyword>
<reference evidence="4 5" key="1">
    <citation type="journal article" date="2023" name="IMA Fungus">
        <title>Comparative genomic study of the Penicillium genus elucidates a diverse pangenome and 15 lateral gene transfer events.</title>
        <authorList>
            <person name="Petersen C."/>
            <person name="Sorensen T."/>
            <person name="Nielsen M.R."/>
            <person name="Sondergaard T.E."/>
            <person name="Sorensen J.L."/>
            <person name="Fitzpatrick D.A."/>
            <person name="Frisvad J.C."/>
            <person name="Nielsen K.L."/>
        </authorList>
    </citation>
    <scope>NUCLEOTIDE SEQUENCE [LARGE SCALE GENOMIC DNA]</scope>
    <source>
        <strain evidence="4 5">IBT 35679</strain>
    </source>
</reference>
<protein>
    <recommendedName>
        <fullName evidence="3">DUF6536 domain-containing protein</fullName>
    </recommendedName>
</protein>
<feature type="transmembrane region" description="Helical" evidence="2">
    <location>
        <begin position="402"/>
        <end position="422"/>
    </location>
</feature>
<evidence type="ECO:0000256" key="1">
    <source>
        <dbReference type="SAM" id="MobiDB-lite"/>
    </source>
</evidence>
<dbReference type="Proteomes" id="UP001220324">
    <property type="component" value="Unassembled WGS sequence"/>
</dbReference>
<feature type="transmembrane region" description="Helical" evidence="2">
    <location>
        <begin position="656"/>
        <end position="682"/>
    </location>
</feature>
<dbReference type="Pfam" id="PF20163">
    <property type="entry name" value="DUF6536"/>
    <property type="match status" value="1"/>
</dbReference>
<feature type="transmembrane region" description="Helical" evidence="2">
    <location>
        <begin position="93"/>
        <end position="118"/>
    </location>
</feature>
<sequence length="761" mass="83455">MPLSEKIGAPNVRAWVRRFAPAQRYHSATGDDADEAELVSIPSQQSMSLNSQIAKIKTSTKNDPTGSAPFLEEVTTGSERNNSGKRPAWIKGVYICAYATAGLLLLNTILISVAGGLASKNSGSGGSTNSKVVYNGSCAITGRWNTALHFIINVLSTGILAASNYCMQTLVAPTRDEIDLCHAKRRWLDIGGSSFRNLFAIPFDRLGLWLILILTATPFHLLYNSVIFESLSYNDYWTFVGPSDFDAQHIRNLTTPGLEKCFGTQESGIYFGGLNDKGDGQTIDWDHIVQIVSEEKSEAISTQQCVDYREATGQGYNFQSKYKGLILLSSDLSIKDGGDDSILWNRGQDLEQSIIASTFANTDVSNTSSQECAVSPYYRMLPLSGCLAFEGKTNCQLLFNPTIGVVISLATLVKVVAMFFAAKIQRSRAPPLLTIGDAVASFLQRPDDTTKGICWASFRRIKKDWRRHPALSDQPPTRVYGHLSPRKQWRKASSPFFWLATSLIFSIGIGGAAVFAPGLTLNMFGGLWNSDNNVKNFGMYVSSNYSELKGVVVANSVQLVVTVAYYFFNRVLTSMLASAEYSSYGADRKALRVTWPVKDSKQRSTYWLSIPYKYGIPILLLFTTIHWLVSQGYYYVLMIPYGADDQPLYEKKISSLGVSSLPIFLAAVIGFIAGMLLLSLAFRRLKSLIPLAGTCSAAISAACHPPEDVCTDTAAHGELIWGETSLPTDCIDDDSDGCEVRGHCSFTPLDARQPSLEKLYA</sequence>
<name>A0AAD6CMG3_9EURO</name>
<feature type="transmembrane region" description="Helical" evidence="2">
    <location>
        <begin position="147"/>
        <end position="167"/>
    </location>
</feature>
<feature type="transmembrane region" description="Helical" evidence="2">
    <location>
        <begin position="496"/>
        <end position="528"/>
    </location>
</feature>
<evidence type="ECO:0000313" key="4">
    <source>
        <dbReference type="EMBL" id="KAJ5526257.1"/>
    </source>
</evidence>